<dbReference type="Proteomes" id="UP000430670">
    <property type="component" value="Unassembled WGS sequence"/>
</dbReference>
<name>A0A6I3SHL2_HELMO</name>
<gene>
    <name evidence="4" type="ORF">GJ688_04765</name>
</gene>
<dbReference type="PANTHER" id="PTHR32089:SF112">
    <property type="entry name" value="LYSOZYME-LIKE PROTEIN-RELATED"/>
    <property type="match status" value="1"/>
</dbReference>
<dbReference type="Gene3D" id="1.10.287.950">
    <property type="entry name" value="Methyl-accepting chemotaxis protein"/>
    <property type="match status" value="1"/>
</dbReference>
<evidence type="ECO:0000313" key="5">
    <source>
        <dbReference type="Proteomes" id="UP000430670"/>
    </source>
</evidence>
<dbReference type="SUPFAM" id="SSF58104">
    <property type="entry name" value="Methyl-accepting chemotaxis protein (MCP) signaling domain"/>
    <property type="match status" value="1"/>
</dbReference>
<evidence type="ECO:0000313" key="4">
    <source>
        <dbReference type="EMBL" id="MTV48295.1"/>
    </source>
</evidence>
<dbReference type="Pfam" id="PF00015">
    <property type="entry name" value="MCPsignal"/>
    <property type="match status" value="1"/>
</dbReference>
<feature type="domain" description="Methyl-accepting transducer" evidence="3">
    <location>
        <begin position="118"/>
        <end position="286"/>
    </location>
</feature>
<dbReference type="SMART" id="SM00283">
    <property type="entry name" value="MA"/>
    <property type="match status" value="1"/>
</dbReference>
<keyword evidence="1 2" id="KW-0807">Transducer</keyword>
<dbReference type="PANTHER" id="PTHR32089">
    <property type="entry name" value="METHYL-ACCEPTING CHEMOTAXIS PROTEIN MCPB"/>
    <property type="match status" value="1"/>
</dbReference>
<dbReference type="PROSITE" id="PS50111">
    <property type="entry name" value="CHEMOTAXIS_TRANSDUC_2"/>
    <property type="match status" value="1"/>
</dbReference>
<keyword evidence="5" id="KW-1185">Reference proteome</keyword>
<sequence length="286" mass="30755">MEMREMTIRSSTSSVDDLLEAFQKTLPYFQKVLPLDCMFAVTDKEKFLYYLPGEEIDTKTVAGSPLPPSGGASQCLDTGTEIVLTIPKDVWGIPVKSSNVPIRDESGNIIGTLSLGLSLANQQVLEAAAQMIASTSEEISATTEEIASSATTLSHELLDLKNLAEKVQSNIKQTDTILSFIRQIASKSNLLGLNASIEAARVGEQGKGFAVVAEEIRKMATNSEKSVKDADKILSEIKQSLNLIDEKISNTAVLGERQAAATEEISASMEELASSATEIDKIAQII</sequence>
<dbReference type="SUPFAM" id="SSF103190">
    <property type="entry name" value="Sensory domain-like"/>
    <property type="match status" value="1"/>
</dbReference>
<dbReference type="InterPro" id="IPR029151">
    <property type="entry name" value="Sensor-like_sf"/>
</dbReference>
<evidence type="ECO:0000259" key="3">
    <source>
        <dbReference type="PROSITE" id="PS50111"/>
    </source>
</evidence>
<dbReference type="GO" id="GO:0016020">
    <property type="term" value="C:membrane"/>
    <property type="evidence" value="ECO:0007669"/>
    <property type="project" value="InterPro"/>
</dbReference>
<proteinExistence type="predicted"/>
<dbReference type="EMBL" id="WNKU01000003">
    <property type="protein sequence ID" value="MTV48295.1"/>
    <property type="molecule type" value="Genomic_DNA"/>
</dbReference>
<reference evidence="4 5" key="1">
    <citation type="submission" date="2019-11" db="EMBL/GenBank/DDBJ databases">
        <title>Whole-genome sequence of a the green, strictly anaerobic photosynthetic bacterium Heliobacillus mobilis DSM 6151.</title>
        <authorList>
            <person name="Kyndt J.A."/>
            <person name="Meyer T.E."/>
        </authorList>
    </citation>
    <scope>NUCLEOTIDE SEQUENCE [LARGE SCALE GENOMIC DNA]</scope>
    <source>
        <strain evidence="4 5">DSM 6151</strain>
    </source>
</reference>
<comment type="caution">
    <text evidence="4">The sequence shown here is derived from an EMBL/GenBank/DDBJ whole genome shotgun (WGS) entry which is preliminary data.</text>
</comment>
<organism evidence="4 5">
    <name type="scientific">Heliobacterium mobile</name>
    <name type="common">Heliobacillus mobilis</name>
    <dbReference type="NCBI Taxonomy" id="28064"/>
    <lineage>
        <taxon>Bacteria</taxon>
        <taxon>Bacillati</taxon>
        <taxon>Bacillota</taxon>
        <taxon>Clostridia</taxon>
        <taxon>Eubacteriales</taxon>
        <taxon>Heliobacteriaceae</taxon>
        <taxon>Heliobacterium</taxon>
    </lineage>
</organism>
<protein>
    <recommendedName>
        <fullName evidence="3">Methyl-accepting transducer domain-containing protein</fullName>
    </recommendedName>
</protein>
<accession>A0A6I3SHL2</accession>
<evidence type="ECO:0000256" key="1">
    <source>
        <dbReference type="ARBA" id="ARBA00023224"/>
    </source>
</evidence>
<dbReference type="InterPro" id="IPR004089">
    <property type="entry name" value="MCPsignal_dom"/>
</dbReference>
<dbReference type="GO" id="GO:0007165">
    <property type="term" value="P:signal transduction"/>
    <property type="evidence" value="ECO:0007669"/>
    <property type="project" value="UniProtKB-KW"/>
</dbReference>
<dbReference type="AlphaFoldDB" id="A0A6I3SHL2"/>
<dbReference type="OrthoDB" id="9807021at2"/>
<evidence type="ECO:0000256" key="2">
    <source>
        <dbReference type="PROSITE-ProRule" id="PRU00284"/>
    </source>
</evidence>